<organism evidence="1 2">
    <name type="scientific">Actinoplanes ianthinogenes</name>
    <dbReference type="NCBI Taxonomy" id="122358"/>
    <lineage>
        <taxon>Bacteria</taxon>
        <taxon>Bacillati</taxon>
        <taxon>Actinomycetota</taxon>
        <taxon>Actinomycetes</taxon>
        <taxon>Micromonosporales</taxon>
        <taxon>Micromonosporaceae</taxon>
        <taxon>Actinoplanes</taxon>
    </lineage>
</organism>
<dbReference type="Proteomes" id="UP000676967">
    <property type="component" value="Chromosome"/>
</dbReference>
<protein>
    <submittedName>
        <fullName evidence="1">Uncharacterized protein</fullName>
    </submittedName>
</protein>
<gene>
    <name evidence="1" type="ORF">Aiant_23110</name>
</gene>
<proteinExistence type="predicted"/>
<evidence type="ECO:0000313" key="2">
    <source>
        <dbReference type="Proteomes" id="UP000676967"/>
    </source>
</evidence>
<dbReference type="RefSeq" id="WP_189333236.1">
    <property type="nucleotide sequence ID" value="NZ_AP023356.1"/>
</dbReference>
<reference evidence="1 2" key="1">
    <citation type="submission" date="2020-08" db="EMBL/GenBank/DDBJ databases">
        <title>Whole genome shotgun sequence of Actinoplanes ianthinogenes NBRC 13996.</title>
        <authorList>
            <person name="Komaki H."/>
            <person name="Tamura T."/>
        </authorList>
    </citation>
    <scope>NUCLEOTIDE SEQUENCE [LARGE SCALE GENOMIC DNA]</scope>
    <source>
        <strain evidence="1 2">NBRC 13996</strain>
    </source>
</reference>
<name>A0ABN6C8D5_9ACTN</name>
<evidence type="ECO:0000313" key="1">
    <source>
        <dbReference type="EMBL" id="BCJ41654.1"/>
    </source>
</evidence>
<dbReference type="EMBL" id="AP023356">
    <property type="protein sequence ID" value="BCJ41654.1"/>
    <property type="molecule type" value="Genomic_DNA"/>
</dbReference>
<accession>A0ABN6C8D5</accession>
<sequence length="113" mass="11389">MSDLLEVVDQDGDAFTVSDTLTENHQAADGERAVLLLGVNGRVAYVSAKDVDRIAAVLAPYGTAPAAVLGQLDPRRVAAASAAAALLGAGLLGSRSADGIAKLAAFLLDEEAA</sequence>
<keyword evidence="2" id="KW-1185">Reference proteome</keyword>